<dbReference type="InParanoid" id="A0A0C3EST7"/>
<proteinExistence type="predicted"/>
<dbReference type="OrthoDB" id="2444812at2759"/>
<dbReference type="AlphaFoldDB" id="A0A0C3EST7"/>
<dbReference type="Proteomes" id="UP000054166">
    <property type="component" value="Unassembled WGS sequence"/>
</dbReference>
<reference evidence="2" key="2">
    <citation type="submission" date="2015-01" db="EMBL/GenBank/DDBJ databases">
        <title>Evolutionary Origins and Diversification of the Mycorrhizal Mutualists.</title>
        <authorList>
            <consortium name="DOE Joint Genome Institute"/>
            <consortium name="Mycorrhizal Genomics Consortium"/>
            <person name="Kohler A."/>
            <person name="Kuo A."/>
            <person name="Nagy L.G."/>
            <person name="Floudas D."/>
            <person name="Copeland A."/>
            <person name="Barry K.W."/>
            <person name="Cichocki N."/>
            <person name="Veneault-Fourrey C."/>
            <person name="LaButti K."/>
            <person name="Lindquist E.A."/>
            <person name="Lipzen A."/>
            <person name="Lundell T."/>
            <person name="Morin E."/>
            <person name="Murat C."/>
            <person name="Riley R."/>
            <person name="Ohm R."/>
            <person name="Sun H."/>
            <person name="Tunlid A."/>
            <person name="Henrissat B."/>
            <person name="Grigoriev I.V."/>
            <person name="Hibbett D.S."/>
            <person name="Martin F."/>
        </authorList>
    </citation>
    <scope>NUCLEOTIDE SEQUENCE [LARGE SCALE GENOMIC DNA]</scope>
    <source>
        <strain evidence="2">F 1598</strain>
    </source>
</reference>
<gene>
    <name evidence="1" type="ORF">PILCRDRAFT_17328</name>
</gene>
<organism evidence="1 2">
    <name type="scientific">Piloderma croceum (strain F 1598)</name>
    <dbReference type="NCBI Taxonomy" id="765440"/>
    <lineage>
        <taxon>Eukaryota</taxon>
        <taxon>Fungi</taxon>
        <taxon>Dikarya</taxon>
        <taxon>Basidiomycota</taxon>
        <taxon>Agaricomycotina</taxon>
        <taxon>Agaricomycetes</taxon>
        <taxon>Agaricomycetidae</taxon>
        <taxon>Atheliales</taxon>
        <taxon>Atheliaceae</taxon>
        <taxon>Piloderma</taxon>
    </lineage>
</organism>
<evidence type="ECO:0000313" key="2">
    <source>
        <dbReference type="Proteomes" id="UP000054166"/>
    </source>
</evidence>
<reference evidence="1 2" key="1">
    <citation type="submission" date="2014-04" db="EMBL/GenBank/DDBJ databases">
        <authorList>
            <consortium name="DOE Joint Genome Institute"/>
            <person name="Kuo A."/>
            <person name="Tarkka M."/>
            <person name="Buscot F."/>
            <person name="Kohler A."/>
            <person name="Nagy L.G."/>
            <person name="Floudas D."/>
            <person name="Copeland A."/>
            <person name="Barry K.W."/>
            <person name="Cichocki N."/>
            <person name="Veneault-Fourrey C."/>
            <person name="LaButti K."/>
            <person name="Lindquist E.A."/>
            <person name="Lipzen A."/>
            <person name="Lundell T."/>
            <person name="Morin E."/>
            <person name="Murat C."/>
            <person name="Sun H."/>
            <person name="Tunlid A."/>
            <person name="Henrissat B."/>
            <person name="Grigoriev I.V."/>
            <person name="Hibbett D.S."/>
            <person name="Martin F."/>
            <person name="Nordberg H.P."/>
            <person name="Cantor M.N."/>
            <person name="Hua S.X."/>
        </authorList>
    </citation>
    <scope>NUCLEOTIDE SEQUENCE [LARGE SCALE GENOMIC DNA]</scope>
    <source>
        <strain evidence="1 2">F 1598</strain>
    </source>
</reference>
<evidence type="ECO:0000313" key="1">
    <source>
        <dbReference type="EMBL" id="KIM71154.1"/>
    </source>
</evidence>
<accession>A0A0C3EST7</accession>
<protein>
    <submittedName>
        <fullName evidence="1">Uncharacterized protein</fullName>
    </submittedName>
</protein>
<dbReference type="EMBL" id="KN833447">
    <property type="protein sequence ID" value="KIM71154.1"/>
    <property type="molecule type" value="Genomic_DNA"/>
</dbReference>
<sequence>MLENIESTYPKIDSTFNNSAFNAAFNEAARQIDVVSATYGTLDVTNHIQRFFRAHHNNVRAFVPSNGFFGDVDPIPNSVKTFVLVWRMALPYGGSTERSYSTVQTERCLEGQVVSLQYDTPLPPFIPPATLPQNIQILDATYYTLDVTAVVARLLSNRNQGPLVIRADNVQFGSDPAFETVKQLSITYACRSYDGSFENHTQVVKEGGTIVIIAPLLPLPQLIIHAAYWADLDVTHILRSRISQDQTLQIDTSSIHSFDPWYNVSKTLSVMYQYTNGPLQLIVRHDSSGIIFIGPTRPLQRYFLNPARRHANRINILAVVWGAMYDHPEPLSAWQFDWISERRKFPCTNEWFKFDGRPNWHKTCHVFYELGTTGLIRCIAACEGEECCLSDIPL</sequence>
<keyword evidence="2" id="KW-1185">Reference proteome</keyword>
<dbReference type="HOGENOM" id="CLU_700410_0_0_1"/>
<name>A0A0C3EST7_PILCF</name>
<dbReference type="STRING" id="765440.A0A0C3EST7"/>